<reference evidence="2 3" key="1">
    <citation type="submission" date="2018-07" db="EMBL/GenBank/DDBJ databases">
        <title>Genomic Encyclopedia of Type Strains, Phase IV (KMG-IV): sequencing the most valuable type-strain genomes for metagenomic binning, comparative biology and taxonomic classification.</title>
        <authorList>
            <person name="Goeker M."/>
        </authorList>
    </citation>
    <scope>NUCLEOTIDE SEQUENCE [LARGE SCALE GENOMIC DNA]</scope>
    <source>
        <strain evidence="2 3">DSM 4134</strain>
    </source>
</reference>
<organism evidence="2 3">
    <name type="scientific">Marinoscillum furvescens DSM 4134</name>
    <dbReference type="NCBI Taxonomy" id="1122208"/>
    <lineage>
        <taxon>Bacteria</taxon>
        <taxon>Pseudomonadati</taxon>
        <taxon>Bacteroidota</taxon>
        <taxon>Cytophagia</taxon>
        <taxon>Cytophagales</taxon>
        <taxon>Reichenbachiellaceae</taxon>
        <taxon>Marinoscillum</taxon>
    </lineage>
</organism>
<name>A0A3D9L7F1_MARFU</name>
<evidence type="ECO:0000313" key="2">
    <source>
        <dbReference type="EMBL" id="REE01041.1"/>
    </source>
</evidence>
<dbReference type="AlphaFoldDB" id="A0A3D9L7F1"/>
<keyword evidence="3" id="KW-1185">Reference proteome</keyword>
<accession>A0A3D9L7F1</accession>
<gene>
    <name evidence="2" type="ORF">C7460_10460</name>
</gene>
<dbReference type="EMBL" id="QREG01000004">
    <property type="protein sequence ID" value="REE01041.1"/>
    <property type="molecule type" value="Genomic_DNA"/>
</dbReference>
<proteinExistence type="predicted"/>
<feature type="chain" id="PRO_5017567525" evidence="1">
    <location>
        <begin position="20"/>
        <end position="573"/>
    </location>
</feature>
<evidence type="ECO:0000256" key="1">
    <source>
        <dbReference type="SAM" id="SignalP"/>
    </source>
</evidence>
<keyword evidence="1" id="KW-0732">Signal</keyword>
<dbReference type="RefSeq" id="WP_115867132.1">
    <property type="nucleotide sequence ID" value="NZ_QREG01000004.1"/>
</dbReference>
<dbReference type="OrthoDB" id="9793489at2"/>
<protein>
    <submittedName>
        <fullName evidence="2">Uncharacterized protein</fullName>
    </submittedName>
</protein>
<evidence type="ECO:0000313" key="3">
    <source>
        <dbReference type="Proteomes" id="UP000256779"/>
    </source>
</evidence>
<dbReference type="Proteomes" id="UP000256779">
    <property type="component" value="Unassembled WGS sequence"/>
</dbReference>
<feature type="signal peptide" evidence="1">
    <location>
        <begin position="1"/>
        <end position="19"/>
    </location>
</feature>
<comment type="caution">
    <text evidence="2">The sequence shown here is derived from an EMBL/GenBank/DDBJ whole genome shotgun (WGS) entry which is preliminary data.</text>
</comment>
<sequence length="573" mass="65754">MKNLLLTLSTLFAAFFAHAQQVTVGDIYPNDLETVAFTLPSEARVSIDGTGGVFRDDYKLLMFYGWILDASSREVVWHVYDHLKEHDLAREKGLYDFSDEITLPAGSYELYFTGGYDHRGWGDSWTISDFNDLIDEIFDTRYREKYRSSMREDLYVTVSAPGLKKASMEDFLAAKTDQAAIYFVKARDGETFKQGFTLNREATLQVYALGEGDRDEMYDYAYIYDVVGRKRVFEMSYRNTSHAGGADKNLKVDEEITLPKGSYMLAYHTDGSHSHEEWNALPPDDPQFWGVALFPESVKDREAFAENFNPPALARPVAEIVGVRNYETRSLGIRLSEEVKLNLLCIGERGHSDNMADYGWILDANTRQLVWKMKEYRTSHAGGASKNRMVEEDLTLPAGDYLLYYKTDGSHAFNSWNATRPYDPDRWGITLWAADERGRKAVSTFDPDAYRSQKVIAAISDVRDDDYLKDAFDIKRTTEVVIHAIGEGDDDKMYDYGWVRNMDTGRIVWEMDYRSTEHAGGARKNREIREKITLEPGEYRVYYRTDGSHSSEDWNDEPPSDPEFYGIQIFLAE</sequence>